<reference evidence="13" key="1">
    <citation type="submission" date="2021-01" db="EMBL/GenBank/DDBJ databases">
        <title>Genome sequence of strain Noviherbaspirillum sp. DKR-6.</title>
        <authorList>
            <person name="Chaudhary D.K."/>
        </authorList>
    </citation>
    <scope>NUCLEOTIDE SEQUENCE</scope>
    <source>
        <strain evidence="13">DKR-6</strain>
    </source>
</reference>
<evidence type="ECO:0000256" key="10">
    <source>
        <dbReference type="SAM" id="Coils"/>
    </source>
</evidence>
<protein>
    <recommendedName>
        <fullName evidence="9">Membrane fusion protein (MFP) family protein</fullName>
    </recommendedName>
</protein>
<dbReference type="Proteomes" id="UP000622890">
    <property type="component" value="Unassembled WGS sequence"/>
</dbReference>
<dbReference type="InterPro" id="IPR050739">
    <property type="entry name" value="MFP"/>
</dbReference>
<evidence type="ECO:0000313" key="13">
    <source>
        <dbReference type="EMBL" id="MBK4733833.1"/>
    </source>
</evidence>
<dbReference type="InterPro" id="IPR010129">
    <property type="entry name" value="T1SS_HlyD"/>
</dbReference>
<accession>A0A934SRA6</accession>
<evidence type="ECO:0000256" key="1">
    <source>
        <dbReference type="ARBA" id="ARBA00004377"/>
    </source>
</evidence>
<gene>
    <name evidence="13" type="ORF">JJB74_04320</name>
</gene>
<dbReference type="PRINTS" id="PR01490">
    <property type="entry name" value="RTXTOXIND"/>
</dbReference>
<dbReference type="Pfam" id="PF25994">
    <property type="entry name" value="HH_AprE"/>
    <property type="match status" value="1"/>
</dbReference>
<proteinExistence type="inferred from homology"/>
<evidence type="ECO:0000256" key="7">
    <source>
        <dbReference type="ARBA" id="ARBA00022989"/>
    </source>
</evidence>
<dbReference type="InterPro" id="IPR058982">
    <property type="entry name" value="Beta-barrel_AprE"/>
</dbReference>
<dbReference type="EMBL" id="JAEPBG010000001">
    <property type="protein sequence ID" value="MBK4733833.1"/>
    <property type="molecule type" value="Genomic_DNA"/>
</dbReference>
<feature type="domain" description="AprE-like long alpha-helical hairpin" evidence="11">
    <location>
        <begin position="103"/>
        <end position="274"/>
    </location>
</feature>
<evidence type="ECO:0000259" key="11">
    <source>
        <dbReference type="Pfam" id="PF25994"/>
    </source>
</evidence>
<keyword evidence="7" id="KW-1133">Transmembrane helix</keyword>
<comment type="similarity">
    <text evidence="2 9">Belongs to the membrane fusion protein (MFP) (TC 8.A.1) family.</text>
</comment>
<evidence type="ECO:0000256" key="4">
    <source>
        <dbReference type="ARBA" id="ARBA00022475"/>
    </source>
</evidence>
<evidence type="ECO:0000256" key="6">
    <source>
        <dbReference type="ARBA" id="ARBA00022692"/>
    </source>
</evidence>
<sequence>MRESSAALMEGPRFFSHWILWLTLLFVACAFAWAALTEVDEFAVGEGKVIPSSQVQIVQNLEGGIVSEIMVKVGDKAQKDQPLMRIDETRFAASSREGQAKDQALLARIARLSAEAENTPFAPAARLEKDMPGLIAEERKLYLSRRSELQANLAILKQQLDQKRQELTEKRARAAQLQESRALIGKEVAMMRPMAQQGVVSEMEVLRLERQSSDLQGELDATRLAIPRLESALREAQQKLDELVARFRADAAKDLSQARADQAALSAANAALDDRVTRTMVRAPLAGTIKQIKINTVGGVVQPGMDMIEIVPDDDTLLIEAKVKPADIAFLHPGQEALVKLTAYDFSIYGGFPATLEQISADSITPDKPGEKPESYYLIRVRTKSNHPSGRKDAVAIIPGMVATVDIKTGRKTVLHYLLKPIIKTRDMALRER</sequence>
<dbReference type="GO" id="GO:0015031">
    <property type="term" value="P:protein transport"/>
    <property type="evidence" value="ECO:0007669"/>
    <property type="project" value="InterPro"/>
</dbReference>
<dbReference type="Gene3D" id="2.40.30.170">
    <property type="match status" value="1"/>
</dbReference>
<keyword evidence="8" id="KW-0472">Membrane</keyword>
<feature type="coiled-coil region" evidence="10">
    <location>
        <begin position="139"/>
        <end position="180"/>
    </location>
</feature>
<dbReference type="AlphaFoldDB" id="A0A934SRA6"/>
<dbReference type="InterPro" id="IPR058781">
    <property type="entry name" value="HH_AprE-like"/>
</dbReference>
<evidence type="ECO:0000256" key="2">
    <source>
        <dbReference type="ARBA" id="ARBA00009477"/>
    </source>
</evidence>
<evidence type="ECO:0000256" key="3">
    <source>
        <dbReference type="ARBA" id="ARBA00022448"/>
    </source>
</evidence>
<keyword evidence="6" id="KW-0812">Transmembrane</keyword>
<evidence type="ECO:0000256" key="8">
    <source>
        <dbReference type="ARBA" id="ARBA00023136"/>
    </source>
</evidence>
<name>A0A934SRA6_9BURK</name>
<keyword evidence="4 9" id="KW-1003">Cell membrane</keyword>
<dbReference type="Gene3D" id="2.40.50.100">
    <property type="match status" value="1"/>
</dbReference>
<evidence type="ECO:0000313" key="14">
    <source>
        <dbReference type="Proteomes" id="UP000622890"/>
    </source>
</evidence>
<dbReference type="PANTHER" id="PTHR30386">
    <property type="entry name" value="MEMBRANE FUSION SUBUNIT OF EMRAB-TOLC MULTIDRUG EFFLUX PUMP"/>
    <property type="match status" value="1"/>
</dbReference>
<keyword evidence="10" id="KW-0175">Coiled coil</keyword>
<dbReference type="NCBIfam" id="TIGR01843">
    <property type="entry name" value="type_I_hlyD"/>
    <property type="match status" value="1"/>
</dbReference>
<comment type="caution">
    <text evidence="13">The sequence shown here is derived from an EMBL/GenBank/DDBJ whole genome shotgun (WGS) entry which is preliminary data.</text>
</comment>
<evidence type="ECO:0000256" key="5">
    <source>
        <dbReference type="ARBA" id="ARBA00022519"/>
    </source>
</evidence>
<keyword evidence="3 9" id="KW-0813">Transport</keyword>
<dbReference type="GO" id="GO:0005886">
    <property type="term" value="C:plasma membrane"/>
    <property type="evidence" value="ECO:0007669"/>
    <property type="project" value="UniProtKB-SubCell"/>
</dbReference>
<comment type="subcellular location">
    <subcellularLocation>
        <location evidence="1 9">Cell inner membrane</location>
        <topology evidence="1 9">Single-pass membrane protein</topology>
    </subcellularLocation>
</comment>
<evidence type="ECO:0000256" key="9">
    <source>
        <dbReference type="RuleBase" id="RU365093"/>
    </source>
</evidence>
<keyword evidence="14" id="KW-1185">Reference proteome</keyword>
<organism evidence="13 14">
    <name type="scientific">Noviherbaspirillum pedocola</name>
    <dbReference type="NCBI Taxonomy" id="2801341"/>
    <lineage>
        <taxon>Bacteria</taxon>
        <taxon>Pseudomonadati</taxon>
        <taxon>Pseudomonadota</taxon>
        <taxon>Betaproteobacteria</taxon>
        <taxon>Burkholderiales</taxon>
        <taxon>Oxalobacteraceae</taxon>
        <taxon>Noviherbaspirillum</taxon>
    </lineage>
</organism>
<dbReference type="PROSITE" id="PS51257">
    <property type="entry name" value="PROKAR_LIPOPROTEIN"/>
    <property type="match status" value="1"/>
</dbReference>
<feature type="domain" description="AprE-like beta-barrel" evidence="12">
    <location>
        <begin position="317"/>
        <end position="410"/>
    </location>
</feature>
<keyword evidence="5 9" id="KW-0997">Cell inner membrane</keyword>
<dbReference type="PANTHER" id="PTHR30386:SF26">
    <property type="entry name" value="TRANSPORT PROTEIN COMB"/>
    <property type="match status" value="1"/>
</dbReference>
<feature type="coiled-coil region" evidence="10">
    <location>
        <begin position="219"/>
        <end position="253"/>
    </location>
</feature>
<evidence type="ECO:0000259" key="12">
    <source>
        <dbReference type="Pfam" id="PF26002"/>
    </source>
</evidence>
<dbReference type="Pfam" id="PF26002">
    <property type="entry name" value="Beta-barrel_AprE"/>
    <property type="match status" value="1"/>
</dbReference>